<dbReference type="Proteomes" id="UP000886520">
    <property type="component" value="Chromosome 8"/>
</dbReference>
<evidence type="ECO:0000256" key="1">
    <source>
        <dbReference type="SAM" id="SignalP"/>
    </source>
</evidence>
<dbReference type="EMBL" id="JABFUD020000008">
    <property type="protein sequence ID" value="KAI5076436.1"/>
    <property type="molecule type" value="Genomic_DNA"/>
</dbReference>
<dbReference type="SUPFAM" id="SSF52200">
    <property type="entry name" value="Toll/Interleukin receptor TIR domain"/>
    <property type="match status" value="1"/>
</dbReference>
<feature type="signal peptide" evidence="1">
    <location>
        <begin position="1"/>
        <end position="25"/>
    </location>
</feature>
<reference evidence="2" key="1">
    <citation type="submission" date="2021-01" db="EMBL/GenBank/DDBJ databases">
        <title>Adiantum capillus-veneris genome.</title>
        <authorList>
            <person name="Fang Y."/>
            <person name="Liao Q."/>
        </authorList>
    </citation>
    <scope>NUCLEOTIDE SEQUENCE</scope>
    <source>
        <strain evidence="2">H3</strain>
        <tissue evidence="2">Leaf</tissue>
    </source>
</reference>
<evidence type="ECO:0000313" key="3">
    <source>
        <dbReference type="Proteomes" id="UP000886520"/>
    </source>
</evidence>
<comment type="caution">
    <text evidence="2">The sequence shown here is derived from an EMBL/GenBank/DDBJ whole genome shotgun (WGS) entry which is preliminary data.</text>
</comment>
<gene>
    <name evidence="2" type="ORF">GOP47_0008501</name>
</gene>
<proteinExistence type="predicted"/>
<dbReference type="AlphaFoldDB" id="A0A9D4ZKH4"/>
<sequence>MPPAHTLQLWRRASWLALLAALRQACIPPATQPLLWQSATLPTRPDGDATIIDIFLGNLDVEDPITADDDPAEDEDSHVDDDLHATKADVVAAGAATLAAMPFVNHAEDDAAAAVGPTSTPSDADAAATVPATLDATAADEVRAASDATMTDVTPAAQPADEPTAVNIAITPLELPTATAKKDALVVAVTTSVAIIATIVVVANLVAIKTDGTHVAVALVAIPAEAPTADEVNPAAIEEAVAVGNLAVDNDPDAKALADGPRGDKPTAAKIAASLAEEDEATQDAAEIVAAPNLAIDRVLQGHLQTTQVFLTSWPSIAFDPGGHVDATSRPELLSSNYHLTMQEMLTTFLDSLQQAVCLNALVLPISILIYQVANLYNLLYYQYTLSSTLTNTPKDGCAQDSDAQKDLDEKSSLRISAQQRRDETHVPHDIFLSHSGAQKGFVKDLYEELRRNTFTTFLDIEYHSLPPGEHFPEHILKAAKSYAMASCSSDSLRLFPLFFKLGPRNLKCTRNLERWREAWRAHAEQDSKHRIDVSKWEDALEKLCSQNGISFEQASEGEQRASKLTSTRLCLQSLKSYLLLSSSIQPSLLAKTACVRSFWINLSIWNAIIREADRKTLYLEFSSTPSEAEVVNKLKGLLRLIKFRDRVELDGASKLENVESLLKGCRLSSCTVFLIVDNISDNTWEAVQRILHLGFGHGSKIIIISHTSKVLRRTLDSLRDGLHWACDSMAVPSINETEASEILMRTTRCCYGAAFTLFKSLTLKQMGTVKRLVHMCRHEDVWLPVVMKAVGARLLKYETGDLEEWERDLESFWTRVKTYEQSAVIEALLGDNFKALANEHRQLLFLDVALFILHLKRILMQ</sequence>
<dbReference type="InterPro" id="IPR035897">
    <property type="entry name" value="Toll_tir_struct_dom_sf"/>
</dbReference>
<accession>A0A9D4ZKH4</accession>
<name>A0A9D4ZKH4_ADICA</name>
<keyword evidence="3" id="KW-1185">Reference proteome</keyword>
<evidence type="ECO:0008006" key="4">
    <source>
        <dbReference type="Google" id="ProtNLM"/>
    </source>
</evidence>
<organism evidence="2 3">
    <name type="scientific">Adiantum capillus-veneris</name>
    <name type="common">Maidenhair fern</name>
    <dbReference type="NCBI Taxonomy" id="13818"/>
    <lineage>
        <taxon>Eukaryota</taxon>
        <taxon>Viridiplantae</taxon>
        <taxon>Streptophyta</taxon>
        <taxon>Embryophyta</taxon>
        <taxon>Tracheophyta</taxon>
        <taxon>Polypodiopsida</taxon>
        <taxon>Polypodiidae</taxon>
        <taxon>Polypodiales</taxon>
        <taxon>Pteridineae</taxon>
        <taxon>Pteridaceae</taxon>
        <taxon>Vittarioideae</taxon>
        <taxon>Adiantum</taxon>
    </lineage>
</organism>
<feature type="chain" id="PRO_5039446455" description="NB-ARC domain-containing protein" evidence="1">
    <location>
        <begin position="26"/>
        <end position="862"/>
    </location>
</feature>
<evidence type="ECO:0000313" key="2">
    <source>
        <dbReference type="EMBL" id="KAI5076436.1"/>
    </source>
</evidence>
<dbReference type="Gene3D" id="3.40.50.10140">
    <property type="entry name" value="Toll/interleukin-1 receptor homology (TIR) domain"/>
    <property type="match status" value="1"/>
</dbReference>
<dbReference type="OrthoDB" id="1411662at2759"/>
<keyword evidence="1" id="KW-0732">Signal</keyword>
<protein>
    <recommendedName>
        <fullName evidence="4">NB-ARC domain-containing protein</fullName>
    </recommendedName>
</protein>